<dbReference type="AlphaFoldDB" id="A0A067PCZ3"/>
<accession>A0A067PCZ3</accession>
<dbReference type="HOGENOM" id="CLU_2904498_0_0_1"/>
<dbReference type="InParanoid" id="A0A067PCZ3"/>
<organism evidence="1 2">
    <name type="scientific">Jaapia argillacea MUCL 33604</name>
    <dbReference type="NCBI Taxonomy" id="933084"/>
    <lineage>
        <taxon>Eukaryota</taxon>
        <taxon>Fungi</taxon>
        <taxon>Dikarya</taxon>
        <taxon>Basidiomycota</taxon>
        <taxon>Agaricomycotina</taxon>
        <taxon>Agaricomycetes</taxon>
        <taxon>Agaricomycetidae</taxon>
        <taxon>Jaapiales</taxon>
        <taxon>Jaapiaceae</taxon>
        <taxon>Jaapia</taxon>
    </lineage>
</organism>
<proteinExistence type="predicted"/>
<dbReference type="OrthoDB" id="9451547at2759"/>
<dbReference type="EMBL" id="KL197746">
    <property type="protein sequence ID" value="KDQ51710.1"/>
    <property type="molecule type" value="Genomic_DNA"/>
</dbReference>
<sequence length="62" mass="7032">MALIAPELVVLCAMKQWVVARRFREQYKGRRWTTTHGFFVQMGGLVLVNSQGKPPGGDSRQK</sequence>
<gene>
    <name evidence="1" type="ORF">JAAARDRAFT_40956</name>
</gene>
<reference evidence="2" key="1">
    <citation type="journal article" date="2014" name="Proc. Natl. Acad. Sci. U.S.A.">
        <title>Extensive sampling of basidiomycete genomes demonstrates inadequacy of the white-rot/brown-rot paradigm for wood decay fungi.</title>
        <authorList>
            <person name="Riley R."/>
            <person name="Salamov A.A."/>
            <person name="Brown D.W."/>
            <person name="Nagy L.G."/>
            <person name="Floudas D."/>
            <person name="Held B.W."/>
            <person name="Levasseur A."/>
            <person name="Lombard V."/>
            <person name="Morin E."/>
            <person name="Otillar R."/>
            <person name="Lindquist E.A."/>
            <person name="Sun H."/>
            <person name="LaButti K.M."/>
            <person name="Schmutz J."/>
            <person name="Jabbour D."/>
            <person name="Luo H."/>
            <person name="Baker S.E."/>
            <person name="Pisabarro A.G."/>
            <person name="Walton J.D."/>
            <person name="Blanchette R.A."/>
            <person name="Henrissat B."/>
            <person name="Martin F."/>
            <person name="Cullen D."/>
            <person name="Hibbett D.S."/>
            <person name="Grigoriev I.V."/>
        </authorList>
    </citation>
    <scope>NUCLEOTIDE SEQUENCE [LARGE SCALE GENOMIC DNA]</scope>
    <source>
        <strain evidence="2">MUCL 33604</strain>
    </source>
</reference>
<name>A0A067PCZ3_9AGAM</name>
<evidence type="ECO:0000313" key="2">
    <source>
        <dbReference type="Proteomes" id="UP000027265"/>
    </source>
</evidence>
<keyword evidence="2" id="KW-1185">Reference proteome</keyword>
<protein>
    <submittedName>
        <fullName evidence="1">Uncharacterized protein</fullName>
    </submittedName>
</protein>
<dbReference type="Proteomes" id="UP000027265">
    <property type="component" value="Unassembled WGS sequence"/>
</dbReference>
<evidence type="ECO:0000313" key="1">
    <source>
        <dbReference type="EMBL" id="KDQ51710.1"/>
    </source>
</evidence>